<dbReference type="GeneID" id="54573788"/>
<feature type="compositionally biased region" description="Polar residues" evidence="1">
    <location>
        <begin position="15"/>
        <end position="24"/>
    </location>
</feature>
<dbReference type="EMBL" id="ML987214">
    <property type="protein sequence ID" value="KAF2241023.1"/>
    <property type="molecule type" value="Genomic_DNA"/>
</dbReference>
<feature type="region of interest" description="Disordered" evidence="1">
    <location>
        <begin position="1"/>
        <end position="24"/>
    </location>
</feature>
<organism evidence="2 3">
    <name type="scientific">Trematosphaeria pertusa</name>
    <dbReference type="NCBI Taxonomy" id="390896"/>
    <lineage>
        <taxon>Eukaryota</taxon>
        <taxon>Fungi</taxon>
        <taxon>Dikarya</taxon>
        <taxon>Ascomycota</taxon>
        <taxon>Pezizomycotina</taxon>
        <taxon>Dothideomycetes</taxon>
        <taxon>Pleosporomycetidae</taxon>
        <taxon>Pleosporales</taxon>
        <taxon>Massarineae</taxon>
        <taxon>Trematosphaeriaceae</taxon>
        <taxon>Trematosphaeria</taxon>
    </lineage>
</organism>
<protein>
    <submittedName>
        <fullName evidence="2">Uncharacterized protein</fullName>
    </submittedName>
</protein>
<gene>
    <name evidence="2" type="ORF">BU26DRAFT_186132</name>
</gene>
<dbReference type="AlphaFoldDB" id="A0A6A6HU21"/>
<dbReference type="Proteomes" id="UP000800094">
    <property type="component" value="Unassembled WGS sequence"/>
</dbReference>
<keyword evidence="3" id="KW-1185">Reference proteome</keyword>
<name>A0A6A6HU21_9PLEO</name>
<sequence>MFPPSVDAGKATNGIGPSSTTGTETLLTADPVQQSKVHNVRRPEAPAVQNIGCSSISGVGFPPTRLPSRFEWFNTNRCFERHFASCYSVGISEGLQILRRAKYLFLLIREQRGHTLGPFLNQNRTIIPASSQCTMRRNASKIRSGLHLVHGVDGNPH</sequence>
<evidence type="ECO:0000313" key="3">
    <source>
        <dbReference type="Proteomes" id="UP000800094"/>
    </source>
</evidence>
<reference evidence="2" key="1">
    <citation type="journal article" date="2020" name="Stud. Mycol.">
        <title>101 Dothideomycetes genomes: a test case for predicting lifestyles and emergence of pathogens.</title>
        <authorList>
            <person name="Haridas S."/>
            <person name="Albert R."/>
            <person name="Binder M."/>
            <person name="Bloem J."/>
            <person name="Labutti K."/>
            <person name="Salamov A."/>
            <person name="Andreopoulos B."/>
            <person name="Baker S."/>
            <person name="Barry K."/>
            <person name="Bills G."/>
            <person name="Bluhm B."/>
            <person name="Cannon C."/>
            <person name="Castanera R."/>
            <person name="Culley D."/>
            <person name="Daum C."/>
            <person name="Ezra D."/>
            <person name="Gonzalez J."/>
            <person name="Henrissat B."/>
            <person name="Kuo A."/>
            <person name="Liang C."/>
            <person name="Lipzen A."/>
            <person name="Lutzoni F."/>
            <person name="Magnuson J."/>
            <person name="Mondo S."/>
            <person name="Nolan M."/>
            <person name="Ohm R."/>
            <person name="Pangilinan J."/>
            <person name="Park H.-J."/>
            <person name="Ramirez L."/>
            <person name="Alfaro M."/>
            <person name="Sun H."/>
            <person name="Tritt A."/>
            <person name="Yoshinaga Y."/>
            <person name="Zwiers L.-H."/>
            <person name="Turgeon B."/>
            <person name="Goodwin S."/>
            <person name="Spatafora J."/>
            <person name="Crous P."/>
            <person name="Grigoriev I."/>
        </authorList>
    </citation>
    <scope>NUCLEOTIDE SEQUENCE</scope>
    <source>
        <strain evidence="2">CBS 122368</strain>
    </source>
</reference>
<accession>A0A6A6HU21</accession>
<dbReference type="RefSeq" id="XP_033676027.1">
    <property type="nucleotide sequence ID" value="XM_033820458.1"/>
</dbReference>
<evidence type="ECO:0000256" key="1">
    <source>
        <dbReference type="SAM" id="MobiDB-lite"/>
    </source>
</evidence>
<proteinExistence type="predicted"/>
<evidence type="ECO:0000313" key="2">
    <source>
        <dbReference type="EMBL" id="KAF2241023.1"/>
    </source>
</evidence>